<dbReference type="GO" id="GO:0003676">
    <property type="term" value="F:nucleic acid binding"/>
    <property type="evidence" value="ECO:0007669"/>
    <property type="project" value="InterPro"/>
</dbReference>
<organism evidence="3">
    <name type="scientific">hydrothermal vent metagenome</name>
    <dbReference type="NCBI Taxonomy" id="652676"/>
    <lineage>
        <taxon>unclassified sequences</taxon>
        <taxon>metagenomes</taxon>
        <taxon>ecological metagenomes</taxon>
    </lineage>
</organism>
<reference evidence="3" key="1">
    <citation type="submission" date="2018-06" db="EMBL/GenBank/DDBJ databases">
        <authorList>
            <person name="Zhirakovskaya E."/>
        </authorList>
    </citation>
    <scope>NUCLEOTIDE SEQUENCE</scope>
</reference>
<proteinExistence type="predicted"/>
<dbReference type="InterPro" id="IPR011856">
    <property type="entry name" value="tRNA_endonuc-like_dom_sf"/>
</dbReference>
<protein>
    <recommendedName>
        <fullName evidence="4">DUF1016 domain-containing protein</fullName>
    </recommendedName>
</protein>
<sequence>MSSELPTIQKQQFASILGQIKSAKEVAYQQINKTLVELYWNIGKYVSAQVEKAGWGKNTVAQLANFIQQQERNMNGFTASNIWRMKQFYEVYQQDEKLASLGRELSWTHNRRIMSLKTPEEREFYLLLCSQKKYSVRELERLIKTSTFERTMLANEKRSSALSDLPQATKDVFKDTYVFEFLDLPIPHKEKDLQQALLASLKDFILELGIGFTFIGQEYRLQVGNDDFAVDLLFFHRQLQCMVVFELKNRKFKPADLGQLEFYLEALDKNEKLPDENPSIGVLLCREKDDEVVKLALNRSLSPTVIADYETKLIPKELLRKKLNEFYALLENKGVE</sequence>
<dbReference type="Gene3D" id="3.40.1350.10">
    <property type="match status" value="1"/>
</dbReference>
<evidence type="ECO:0000259" key="1">
    <source>
        <dbReference type="Pfam" id="PF06250"/>
    </source>
</evidence>
<dbReference type="AlphaFoldDB" id="A0A3B0W451"/>
<name>A0A3B0W451_9ZZZZ</name>
<gene>
    <name evidence="3" type="ORF">MNBD_GAMMA04-890</name>
</gene>
<dbReference type="PANTHER" id="PTHR30547:SF5">
    <property type="entry name" value="NUCLEASE YHCG-RELATED"/>
    <property type="match status" value="1"/>
</dbReference>
<dbReference type="EMBL" id="UOFB01000113">
    <property type="protein sequence ID" value="VAW46032.1"/>
    <property type="molecule type" value="Genomic_DNA"/>
</dbReference>
<evidence type="ECO:0000313" key="3">
    <source>
        <dbReference type="EMBL" id="VAW46032.1"/>
    </source>
</evidence>
<dbReference type="PANTHER" id="PTHR30547">
    <property type="entry name" value="UNCHARACTERIZED PROTEIN YHCG-RELATED"/>
    <property type="match status" value="1"/>
</dbReference>
<feature type="domain" description="YhcG N-terminal" evidence="2">
    <location>
        <begin position="17"/>
        <end position="150"/>
    </location>
</feature>
<dbReference type="InterPro" id="IPR009362">
    <property type="entry name" value="YhcG_C"/>
</dbReference>
<dbReference type="InterPro" id="IPR041527">
    <property type="entry name" value="YhcG_N"/>
</dbReference>
<evidence type="ECO:0000259" key="2">
    <source>
        <dbReference type="Pfam" id="PF17761"/>
    </source>
</evidence>
<accession>A0A3B0W451</accession>
<feature type="domain" description="YhcG PDDEXK nuclease" evidence="1">
    <location>
        <begin position="171"/>
        <end position="323"/>
    </location>
</feature>
<dbReference type="Pfam" id="PF17761">
    <property type="entry name" value="DUF1016_N"/>
    <property type="match status" value="1"/>
</dbReference>
<dbReference type="Pfam" id="PF06250">
    <property type="entry name" value="YhcG_C"/>
    <property type="match status" value="1"/>
</dbReference>
<evidence type="ECO:0008006" key="4">
    <source>
        <dbReference type="Google" id="ProtNLM"/>
    </source>
</evidence>
<dbReference type="InterPro" id="IPR053148">
    <property type="entry name" value="PD-DEXK-like_domain"/>
</dbReference>